<reference evidence="2 3" key="1">
    <citation type="submission" date="2019-02" db="EMBL/GenBank/DDBJ databases">
        <title>Pedobacter sp. nov., a novel speices isolated from soil of pinguins habitat in Antarcitica.</title>
        <authorList>
            <person name="He R.-H."/>
        </authorList>
    </citation>
    <scope>NUCLEOTIDE SEQUENCE [LARGE SCALE GENOMIC DNA]</scope>
    <source>
        <strain evidence="2 3">E01020</strain>
    </source>
</reference>
<accession>A0A4R5ML43</accession>
<dbReference type="AlphaFoldDB" id="A0A4R5ML43"/>
<comment type="caution">
    <text evidence="2">The sequence shown here is derived from an EMBL/GenBank/DDBJ whole genome shotgun (WGS) entry which is preliminary data.</text>
</comment>
<dbReference type="RefSeq" id="WP_133262139.1">
    <property type="nucleotide sequence ID" value="NZ_SJCY01000004.1"/>
</dbReference>
<organism evidence="2 3">
    <name type="scientific">Pedobacter changchengzhani</name>
    <dbReference type="NCBI Taxonomy" id="2529274"/>
    <lineage>
        <taxon>Bacteria</taxon>
        <taxon>Pseudomonadati</taxon>
        <taxon>Bacteroidota</taxon>
        <taxon>Sphingobacteriia</taxon>
        <taxon>Sphingobacteriales</taxon>
        <taxon>Sphingobacteriaceae</taxon>
        <taxon>Pedobacter</taxon>
    </lineage>
</organism>
<keyword evidence="1" id="KW-0472">Membrane</keyword>
<dbReference type="Proteomes" id="UP000295668">
    <property type="component" value="Unassembled WGS sequence"/>
</dbReference>
<evidence type="ECO:0000313" key="3">
    <source>
        <dbReference type="Proteomes" id="UP000295668"/>
    </source>
</evidence>
<sequence>MNIINDTGGVVGYGAFALGGFILIPIGAFATYYHNLLTAKNDGIKVGKKFYPSANYQFAIVKYDVPFKDRPLFSSFKKTKETFEVRRKGDQRIVFQEDLAMFSKNIKNLKEVIQNYNS</sequence>
<feature type="transmembrane region" description="Helical" evidence="1">
    <location>
        <begin position="12"/>
        <end position="33"/>
    </location>
</feature>
<keyword evidence="3" id="KW-1185">Reference proteome</keyword>
<keyword evidence="1" id="KW-0812">Transmembrane</keyword>
<protein>
    <submittedName>
        <fullName evidence="2">Uncharacterized protein</fullName>
    </submittedName>
</protein>
<evidence type="ECO:0000313" key="2">
    <source>
        <dbReference type="EMBL" id="TDG36410.1"/>
    </source>
</evidence>
<gene>
    <name evidence="2" type="ORF">EZJ43_07785</name>
</gene>
<evidence type="ECO:0000256" key="1">
    <source>
        <dbReference type="SAM" id="Phobius"/>
    </source>
</evidence>
<keyword evidence="1" id="KW-1133">Transmembrane helix</keyword>
<dbReference type="OrthoDB" id="767769at2"/>
<name>A0A4R5ML43_9SPHI</name>
<proteinExistence type="predicted"/>
<dbReference type="EMBL" id="SJCY01000004">
    <property type="protein sequence ID" value="TDG36410.1"/>
    <property type="molecule type" value="Genomic_DNA"/>
</dbReference>